<feature type="domain" description="PLL-like beta propeller" evidence="2">
    <location>
        <begin position="450"/>
        <end position="550"/>
    </location>
</feature>
<dbReference type="RefSeq" id="WP_144591104.1">
    <property type="nucleotide sequence ID" value="NZ_VJWX01000294.1"/>
</dbReference>
<evidence type="ECO:0000313" key="3">
    <source>
        <dbReference type="EMBL" id="TVT37991.1"/>
    </source>
</evidence>
<sequence length="749" mass="76383">MFRRLGVVVAALAAAVTVLVAPQAPVAHADAAGGGGDFVPLASTPVVFDTRNGTGGTSAPLGAGATATFPVLGVGGIPTTGVGSVLARITLLGPTASTWAELWPDGTSRPTLTMVSATAGEDLSNTAVVKVGANGKIAVYNSGGKVDIAVEVQGYYKAQQGTTGGGLFAVPHTRLIDTRSGLGTTTATIAAGATRTVTLTGGVIPAGAAAAQVNLLVPGASAAGWLDAAPAGGTQRPVMNYETGSTQQGSVLVLPSNGQVTFTNKGSAAINLVVTAEGYYSSSSTQGSGLRQVAGRLFNTRTTGAGLPIPANSTVDVQVGGTFGMPTHGVAATALNLVATPESDGYLKAWPVGDAEPSVSIMDFKAGKWRANALVLKPGTDGRIRIRNGSSGTTHVIVDLQGWFANPLPGVAVAQNTPMTAMQAAPVAGATVGTLEYAYTDNAGRVVYGHQTDPDNFGSVQWTVISGNEAFSGQPALSQLSDGRIQVAAQHTDSDVWADTQTASGASTWNPWENFGGSMAGAPVTGKLSDGTVMQFDTDTDGKLWVYAQSGAVPYWRDLGDQNLAASTLSVAQVRDGLRVFGVDGAGAIKTVEYYNDGSVSPWTDLGGSGLSGRPAVVVRPGYLLQVFARAADGTIVAKLANSDGSWPADYQSLGGFTSAGAPAAIMDPALGRLAVVVRGSDNEIYHVWETATGSNTWGSWTKTIGATDPSATDPTTAPYTNSNGQSWMITFRNANGATRFYERQLSGM</sequence>
<dbReference type="EMBL" id="VJWX01000294">
    <property type="protein sequence ID" value="TVT37991.1"/>
    <property type="molecule type" value="Genomic_DNA"/>
</dbReference>
<dbReference type="InterPro" id="IPR058502">
    <property type="entry name" value="PLL-like_beta-prop"/>
</dbReference>
<evidence type="ECO:0000259" key="2">
    <source>
        <dbReference type="Pfam" id="PF26607"/>
    </source>
</evidence>
<organism evidence="3 4">
    <name type="scientific">Amycolatopsis rhizosphaerae</name>
    <dbReference type="NCBI Taxonomy" id="2053003"/>
    <lineage>
        <taxon>Bacteria</taxon>
        <taxon>Bacillati</taxon>
        <taxon>Actinomycetota</taxon>
        <taxon>Actinomycetes</taxon>
        <taxon>Pseudonocardiales</taxon>
        <taxon>Pseudonocardiaceae</taxon>
        <taxon>Amycolatopsis</taxon>
    </lineage>
</organism>
<comment type="caution">
    <text evidence="3">The sequence shown here is derived from an EMBL/GenBank/DDBJ whole genome shotgun (WGS) entry which is preliminary data.</text>
</comment>
<proteinExistence type="predicted"/>
<gene>
    <name evidence="3" type="ORF">FNH05_24730</name>
</gene>
<dbReference type="Gene3D" id="2.120.10.70">
    <property type="entry name" value="Fucose-specific lectin"/>
    <property type="match status" value="1"/>
</dbReference>
<dbReference type="Proteomes" id="UP000320011">
    <property type="component" value="Unassembled WGS sequence"/>
</dbReference>
<feature type="domain" description="PLL-like beta propeller" evidence="2">
    <location>
        <begin position="567"/>
        <end position="708"/>
    </location>
</feature>
<feature type="signal peptide" evidence="1">
    <location>
        <begin position="1"/>
        <end position="29"/>
    </location>
</feature>
<dbReference type="SUPFAM" id="SSF89372">
    <property type="entry name" value="Fucose-specific lectin"/>
    <property type="match status" value="2"/>
</dbReference>
<reference evidence="3 4" key="2">
    <citation type="submission" date="2019-08" db="EMBL/GenBank/DDBJ databases">
        <title>Amycolatopsis acidicola sp. nov., isolated from peat swamp forest soil.</title>
        <authorList>
            <person name="Srisuk N."/>
        </authorList>
    </citation>
    <scope>NUCLEOTIDE SEQUENCE [LARGE SCALE GENOMIC DNA]</scope>
    <source>
        <strain evidence="3 4">TBRC 6029</strain>
    </source>
</reference>
<accession>A0A558BNA3</accession>
<keyword evidence="1" id="KW-0732">Signal</keyword>
<dbReference type="OrthoDB" id="4178270at2"/>
<reference evidence="3 4" key="1">
    <citation type="submission" date="2019-07" db="EMBL/GenBank/DDBJ databases">
        <authorList>
            <person name="Duangmal K."/>
            <person name="Teo W.F.A."/>
        </authorList>
    </citation>
    <scope>NUCLEOTIDE SEQUENCE [LARGE SCALE GENOMIC DNA]</scope>
    <source>
        <strain evidence="3 4">TBRC 6029</strain>
    </source>
</reference>
<name>A0A558BNA3_9PSEU</name>
<evidence type="ECO:0000256" key="1">
    <source>
        <dbReference type="SAM" id="SignalP"/>
    </source>
</evidence>
<dbReference type="AlphaFoldDB" id="A0A558BNA3"/>
<dbReference type="Pfam" id="PF26607">
    <property type="entry name" value="DUF8189"/>
    <property type="match status" value="2"/>
</dbReference>
<feature type="chain" id="PRO_5021833645" description="PLL-like beta propeller domain-containing protein" evidence="1">
    <location>
        <begin position="30"/>
        <end position="749"/>
    </location>
</feature>
<protein>
    <recommendedName>
        <fullName evidence="2">PLL-like beta propeller domain-containing protein</fullName>
    </recommendedName>
</protein>
<evidence type="ECO:0000313" key="4">
    <source>
        <dbReference type="Proteomes" id="UP000320011"/>
    </source>
</evidence>
<keyword evidence="4" id="KW-1185">Reference proteome</keyword>